<dbReference type="AlphaFoldDB" id="A0A1D2N6S5"/>
<proteinExistence type="predicted"/>
<name>A0A1D2N6S5_ORCCI</name>
<reference evidence="1 2" key="1">
    <citation type="journal article" date="2016" name="Genome Biol. Evol.">
        <title>Gene Family Evolution Reflects Adaptation to Soil Environmental Stressors in the Genome of the Collembolan Orchesella cincta.</title>
        <authorList>
            <person name="Faddeeva-Vakhrusheva A."/>
            <person name="Derks M.F."/>
            <person name="Anvar S.Y."/>
            <person name="Agamennone V."/>
            <person name="Suring W."/>
            <person name="Smit S."/>
            <person name="van Straalen N.M."/>
            <person name="Roelofs D."/>
        </authorList>
    </citation>
    <scope>NUCLEOTIDE SEQUENCE [LARGE SCALE GENOMIC DNA]</scope>
    <source>
        <tissue evidence="1">Mixed pool</tissue>
    </source>
</reference>
<evidence type="ECO:0000313" key="1">
    <source>
        <dbReference type="EMBL" id="ODN00969.1"/>
    </source>
</evidence>
<dbReference type="EMBL" id="LJIJ01000179">
    <property type="protein sequence ID" value="ODN00969.1"/>
    <property type="molecule type" value="Genomic_DNA"/>
</dbReference>
<dbReference type="Proteomes" id="UP000094527">
    <property type="component" value="Unassembled WGS sequence"/>
</dbReference>
<protein>
    <submittedName>
        <fullName evidence="1">Uncharacterized protein</fullName>
    </submittedName>
</protein>
<sequence>MSSWVRFKAFINRNILLVVTIPGIAGLHWTWAKIQEDERFVAKHERREFPPITLLKYARYMVGYGHA</sequence>
<accession>A0A1D2N6S5</accession>
<dbReference type="OrthoDB" id="6434695at2759"/>
<organism evidence="1 2">
    <name type="scientific">Orchesella cincta</name>
    <name type="common">Springtail</name>
    <name type="synonym">Podura cincta</name>
    <dbReference type="NCBI Taxonomy" id="48709"/>
    <lineage>
        <taxon>Eukaryota</taxon>
        <taxon>Metazoa</taxon>
        <taxon>Ecdysozoa</taxon>
        <taxon>Arthropoda</taxon>
        <taxon>Hexapoda</taxon>
        <taxon>Collembola</taxon>
        <taxon>Entomobryomorpha</taxon>
        <taxon>Entomobryoidea</taxon>
        <taxon>Orchesellidae</taxon>
        <taxon>Orchesellinae</taxon>
        <taxon>Orchesella</taxon>
    </lineage>
</organism>
<gene>
    <name evidence="1" type="ORF">Ocin01_05710</name>
</gene>
<evidence type="ECO:0000313" key="2">
    <source>
        <dbReference type="Proteomes" id="UP000094527"/>
    </source>
</evidence>
<comment type="caution">
    <text evidence="1">The sequence shown here is derived from an EMBL/GenBank/DDBJ whole genome shotgun (WGS) entry which is preliminary data.</text>
</comment>
<keyword evidence="2" id="KW-1185">Reference proteome</keyword>